<accession>A0A915DTD0</accession>
<evidence type="ECO:0000313" key="2">
    <source>
        <dbReference type="WBParaSite" id="jg23313"/>
    </source>
</evidence>
<dbReference type="PANTHER" id="PTHR31524">
    <property type="match status" value="1"/>
</dbReference>
<sequence>MPATLCAIKKTKITFYYNILGDRFAKESTEMESVTVEECRRMIQHKTCRHGQLRSAQKLSQTTNKVEVEFPGKFMSIFKGEQTTEVSNCYTSGISVSHSHNQPIAWPLSNTAHCWLKDGHCSLEDQSVTVWTPPTNTSLCKYSKMASWEGNVNAEDNSWTSTSGEFVLTFTPKHEMVQRDCKTDLVTDSDYCRFFWIDIFLV</sequence>
<dbReference type="PANTHER" id="PTHR31524:SF2">
    <property type="entry name" value="PROTEIN CBG10426"/>
    <property type="match status" value="1"/>
</dbReference>
<proteinExistence type="predicted"/>
<organism evidence="1 2">
    <name type="scientific">Ditylenchus dipsaci</name>
    <dbReference type="NCBI Taxonomy" id="166011"/>
    <lineage>
        <taxon>Eukaryota</taxon>
        <taxon>Metazoa</taxon>
        <taxon>Ecdysozoa</taxon>
        <taxon>Nematoda</taxon>
        <taxon>Chromadorea</taxon>
        <taxon>Rhabditida</taxon>
        <taxon>Tylenchina</taxon>
        <taxon>Tylenchomorpha</taxon>
        <taxon>Sphaerularioidea</taxon>
        <taxon>Anguinidae</taxon>
        <taxon>Anguininae</taxon>
        <taxon>Ditylenchus</taxon>
    </lineage>
</organism>
<name>A0A915DTD0_9BILA</name>
<keyword evidence="1" id="KW-1185">Reference proteome</keyword>
<dbReference type="WBParaSite" id="jg23313">
    <property type="protein sequence ID" value="jg23313"/>
    <property type="gene ID" value="jg23313"/>
</dbReference>
<dbReference type="AlphaFoldDB" id="A0A915DTD0"/>
<evidence type="ECO:0000313" key="1">
    <source>
        <dbReference type="Proteomes" id="UP000887574"/>
    </source>
</evidence>
<protein>
    <submittedName>
        <fullName evidence="2">Uncharacterized protein</fullName>
    </submittedName>
</protein>
<dbReference type="Proteomes" id="UP000887574">
    <property type="component" value="Unplaced"/>
</dbReference>
<reference evidence="2" key="1">
    <citation type="submission" date="2022-11" db="UniProtKB">
        <authorList>
            <consortium name="WormBaseParasite"/>
        </authorList>
    </citation>
    <scope>IDENTIFICATION</scope>
</reference>